<evidence type="ECO:0000256" key="1">
    <source>
        <dbReference type="ARBA" id="ARBA00004251"/>
    </source>
</evidence>
<name>A0AAD5NBU0_PARTN</name>
<dbReference type="InterPro" id="IPR026112">
    <property type="entry name" value="AMN"/>
</dbReference>
<evidence type="ECO:0000313" key="11">
    <source>
        <dbReference type="EMBL" id="KAJ1365149.1"/>
    </source>
</evidence>
<dbReference type="Proteomes" id="UP001196413">
    <property type="component" value="Unassembled WGS sequence"/>
</dbReference>
<keyword evidence="3" id="KW-0813">Transport</keyword>
<reference evidence="11" key="1">
    <citation type="submission" date="2021-06" db="EMBL/GenBank/DDBJ databases">
        <title>Parelaphostrongylus tenuis whole genome reference sequence.</title>
        <authorList>
            <person name="Garwood T.J."/>
            <person name="Larsen P.A."/>
            <person name="Fountain-Jones N.M."/>
            <person name="Garbe J.R."/>
            <person name="Macchietto M.G."/>
            <person name="Kania S.A."/>
            <person name="Gerhold R.W."/>
            <person name="Richards J.E."/>
            <person name="Wolf T.M."/>
        </authorList>
    </citation>
    <scope>NUCLEOTIDE SEQUENCE</scope>
    <source>
        <strain evidence="11">MNPRO001-30</strain>
        <tissue evidence="11">Meninges</tissue>
    </source>
</reference>
<keyword evidence="12" id="KW-1185">Reference proteome</keyword>
<keyword evidence="5 10" id="KW-0812">Transmembrane</keyword>
<evidence type="ECO:0000256" key="7">
    <source>
        <dbReference type="ARBA" id="ARBA00022927"/>
    </source>
</evidence>
<comment type="caution">
    <text evidence="11">The sequence shown here is derived from an EMBL/GenBank/DDBJ whole genome shotgun (WGS) entry which is preliminary data.</text>
</comment>
<comment type="subcellular location">
    <subcellularLocation>
        <location evidence="1">Cell membrane</location>
        <topology evidence="1">Single-pass type I membrane protein</topology>
    </subcellularLocation>
</comment>
<dbReference type="PANTHER" id="PTHR14995">
    <property type="entry name" value="AMNIONLESS"/>
    <property type="match status" value="1"/>
</dbReference>
<evidence type="ECO:0000256" key="4">
    <source>
        <dbReference type="ARBA" id="ARBA00022475"/>
    </source>
</evidence>
<keyword evidence="9 10" id="KW-0472">Membrane</keyword>
<sequence>MEGQYQVEFGHALARESLKGNISRMLPLRDPVIIRNKNHVGDYNPNMENKTLSLICKYVQCFSVEKNCSTTVRPLGHCCDICGTVMTFASNKFTVKSISELVQDVIADKNLNDLVQYSIDRIDEEDDDEVTPRYQIVGFPLKEYDDTVFATFTTALHNKLTSSRANLMEYFSSEYKWSQLDHSYTAASKIAGLVTFCLLVLIALAVSLRSNMNEDRNASSIFQVAWHQGNEDDDVVQLLDPTEDITSEEEEGSAAPLPVETLKPRLFRVDKYNVTTNKVVEGLAGVEMQLIQ</sequence>
<keyword evidence="8 10" id="KW-1133">Transmembrane helix</keyword>
<dbReference type="Pfam" id="PF14828">
    <property type="entry name" value="Amnionless"/>
    <property type="match status" value="1"/>
</dbReference>
<dbReference type="GO" id="GO:0030139">
    <property type="term" value="C:endocytic vesicle"/>
    <property type="evidence" value="ECO:0007669"/>
    <property type="project" value="TreeGrafter"/>
</dbReference>
<dbReference type="GO" id="GO:0015031">
    <property type="term" value="P:protein transport"/>
    <property type="evidence" value="ECO:0007669"/>
    <property type="project" value="UniProtKB-KW"/>
</dbReference>
<evidence type="ECO:0000256" key="6">
    <source>
        <dbReference type="ARBA" id="ARBA00022729"/>
    </source>
</evidence>
<protein>
    <recommendedName>
        <fullName evidence="2">Protein amnionless</fullName>
    </recommendedName>
</protein>
<gene>
    <name evidence="11" type="ORF">KIN20_025378</name>
</gene>
<evidence type="ECO:0000256" key="8">
    <source>
        <dbReference type="ARBA" id="ARBA00022989"/>
    </source>
</evidence>
<dbReference type="EMBL" id="JAHQIW010005186">
    <property type="protein sequence ID" value="KAJ1365149.1"/>
    <property type="molecule type" value="Genomic_DNA"/>
</dbReference>
<keyword evidence="4" id="KW-1003">Cell membrane</keyword>
<evidence type="ECO:0000256" key="10">
    <source>
        <dbReference type="SAM" id="Phobius"/>
    </source>
</evidence>
<proteinExistence type="predicted"/>
<evidence type="ECO:0000256" key="3">
    <source>
        <dbReference type="ARBA" id="ARBA00022448"/>
    </source>
</evidence>
<evidence type="ECO:0000256" key="5">
    <source>
        <dbReference type="ARBA" id="ARBA00022692"/>
    </source>
</evidence>
<evidence type="ECO:0000256" key="2">
    <source>
        <dbReference type="ARBA" id="ARBA00021200"/>
    </source>
</evidence>
<keyword evidence="7" id="KW-0653">Protein transport</keyword>
<accession>A0AAD5NBU0</accession>
<evidence type="ECO:0000256" key="9">
    <source>
        <dbReference type="ARBA" id="ARBA00023136"/>
    </source>
</evidence>
<organism evidence="11 12">
    <name type="scientific">Parelaphostrongylus tenuis</name>
    <name type="common">Meningeal worm</name>
    <dbReference type="NCBI Taxonomy" id="148309"/>
    <lineage>
        <taxon>Eukaryota</taxon>
        <taxon>Metazoa</taxon>
        <taxon>Ecdysozoa</taxon>
        <taxon>Nematoda</taxon>
        <taxon>Chromadorea</taxon>
        <taxon>Rhabditida</taxon>
        <taxon>Rhabditina</taxon>
        <taxon>Rhabditomorpha</taxon>
        <taxon>Strongyloidea</taxon>
        <taxon>Metastrongylidae</taxon>
        <taxon>Parelaphostrongylus</taxon>
    </lineage>
</organism>
<keyword evidence="6" id="KW-0732">Signal</keyword>
<dbReference type="GO" id="GO:0016324">
    <property type="term" value="C:apical plasma membrane"/>
    <property type="evidence" value="ECO:0007669"/>
    <property type="project" value="TreeGrafter"/>
</dbReference>
<feature type="transmembrane region" description="Helical" evidence="10">
    <location>
        <begin position="190"/>
        <end position="208"/>
    </location>
</feature>
<dbReference type="GO" id="GO:0006898">
    <property type="term" value="P:receptor-mediated endocytosis"/>
    <property type="evidence" value="ECO:0007669"/>
    <property type="project" value="TreeGrafter"/>
</dbReference>
<evidence type="ECO:0000313" key="12">
    <source>
        <dbReference type="Proteomes" id="UP001196413"/>
    </source>
</evidence>
<dbReference type="PANTHER" id="PTHR14995:SF2">
    <property type="entry name" value="PROTEIN AMNIONLESS"/>
    <property type="match status" value="1"/>
</dbReference>
<dbReference type="AlphaFoldDB" id="A0AAD5NBU0"/>